<dbReference type="GO" id="GO:0016853">
    <property type="term" value="F:isomerase activity"/>
    <property type="evidence" value="ECO:0007669"/>
    <property type="project" value="UniProtKB-KW"/>
</dbReference>
<keyword evidence="5" id="KW-1185">Reference proteome</keyword>
<accession>A0A1I2MYZ8</accession>
<dbReference type="OrthoDB" id="9797151at2"/>
<dbReference type="RefSeq" id="WP_092203982.1">
    <property type="nucleotide sequence ID" value="NZ_FOND01000035.1"/>
</dbReference>
<dbReference type="InterPro" id="IPR029045">
    <property type="entry name" value="ClpP/crotonase-like_dom_sf"/>
</dbReference>
<dbReference type="Gene3D" id="1.10.12.10">
    <property type="entry name" value="Lyase 2-enoyl-coa Hydratase, Chain A, domain 2"/>
    <property type="match status" value="1"/>
</dbReference>
<dbReference type="InterPro" id="IPR014748">
    <property type="entry name" value="Enoyl-CoA_hydra_C"/>
</dbReference>
<sequence length="255" mass="26925">MTDTVSLSVTAGVATITLRRPDRLNALDVCTRHALLDTLTEVASDEDARVVVLTGTGRAFCVGQDLAAVEELERAEETVAGTYNPIAQLLSEMPQVVIGAVNGLAVGAGLGLTLACDLRIAARSASFSCAFSKVALVPDTSVSWHLVRELGHARAMELALSSRALSASEALAMGLLNEVVADEDLVLRVGELADTLASGPALSQRLTKRAFRSAPTMTLAESLALEARHQGQAARHPDHVEGRTAFTEKRPARFS</sequence>
<dbReference type="PROSITE" id="PS00166">
    <property type="entry name" value="ENOYL_COA_HYDRATASE"/>
    <property type="match status" value="1"/>
</dbReference>
<dbReference type="SUPFAM" id="SSF52096">
    <property type="entry name" value="ClpP/crotonase"/>
    <property type="match status" value="1"/>
</dbReference>
<dbReference type="EMBL" id="FOND01000035">
    <property type="protein sequence ID" value="SFF94341.1"/>
    <property type="molecule type" value="Genomic_DNA"/>
</dbReference>
<dbReference type="Gene3D" id="3.90.226.10">
    <property type="entry name" value="2-enoyl-CoA Hydratase, Chain A, domain 1"/>
    <property type="match status" value="1"/>
</dbReference>
<reference evidence="5" key="1">
    <citation type="submission" date="2016-10" db="EMBL/GenBank/DDBJ databases">
        <authorList>
            <person name="Varghese N."/>
            <person name="Submissions S."/>
        </authorList>
    </citation>
    <scope>NUCLEOTIDE SEQUENCE [LARGE SCALE GENOMIC DNA]</scope>
    <source>
        <strain evidence="5">DSM 46838</strain>
    </source>
</reference>
<evidence type="ECO:0000256" key="3">
    <source>
        <dbReference type="SAM" id="MobiDB-lite"/>
    </source>
</evidence>
<evidence type="ECO:0000313" key="5">
    <source>
        <dbReference type="Proteomes" id="UP000198589"/>
    </source>
</evidence>
<keyword evidence="4" id="KW-0413">Isomerase</keyword>
<dbReference type="PANTHER" id="PTHR43459:SF1">
    <property type="entry name" value="EG:BACN32G11.4 PROTEIN"/>
    <property type="match status" value="1"/>
</dbReference>
<feature type="region of interest" description="Disordered" evidence="3">
    <location>
        <begin position="232"/>
        <end position="255"/>
    </location>
</feature>
<comment type="similarity">
    <text evidence="1 2">Belongs to the enoyl-CoA hydratase/isomerase family.</text>
</comment>
<gene>
    <name evidence="4" type="ORF">SAMN05216574_1358</name>
</gene>
<dbReference type="InterPro" id="IPR001753">
    <property type="entry name" value="Enoyl-CoA_hydra/iso"/>
</dbReference>
<name>A0A1I2MYZ8_9ACTN</name>
<dbReference type="Proteomes" id="UP000198589">
    <property type="component" value="Unassembled WGS sequence"/>
</dbReference>
<organism evidence="4 5">
    <name type="scientific">Blastococcus tunisiensis</name>
    <dbReference type="NCBI Taxonomy" id="1798228"/>
    <lineage>
        <taxon>Bacteria</taxon>
        <taxon>Bacillati</taxon>
        <taxon>Actinomycetota</taxon>
        <taxon>Actinomycetes</taxon>
        <taxon>Geodermatophilales</taxon>
        <taxon>Geodermatophilaceae</taxon>
        <taxon>Blastococcus</taxon>
    </lineage>
</organism>
<dbReference type="InterPro" id="IPR018376">
    <property type="entry name" value="Enoyl-CoA_hyd/isom_CS"/>
</dbReference>
<evidence type="ECO:0000313" key="4">
    <source>
        <dbReference type="EMBL" id="SFF94341.1"/>
    </source>
</evidence>
<evidence type="ECO:0000256" key="1">
    <source>
        <dbReference type="ARBA" id="ARBA00005254"/>
    </source>
</evidence>
<proteinExistence type="inferred from homology"/>
<dbReference type="CDD" id="cd06558">
    <property type="entry name" value="crotonase-like"/>
    <property type="match status" value="1"/>
</dbReference>
<evidence type="ECO:0000256" key="2">
    <source>
        <dbReference type="RuleBase" id="RU003707"/>
    </source>
</evidence>
<dbReference type="Pfam" id="PF00378">
    <property type="entry name" value="ECH_1"/>
    <property type="match status" value="1"/>
</dbReference>
<dbReference type="AlphaFoldDB" id="A0A1I2MYZ8"/>
<dbReference type="STRING" id="1798228.SAMN05216574_1358"/>
<dbReference type="PANTHER" id="PTHR43459">
    <property type="entry name" value="ENOYL-COA HYDRATASE"/>
    <property type="match status" value="1"/>
</dbReference>
<feature type="compositionally biased region" description="Basic and acidic residues" evidence="3">
    <location>
        <begin position="235"/>
        <end position="255"/>
    </location>
</feature>
<protein>
    <submittedName>
        <fullName evidence="4">2-(1,2-epoxy-1,2-dihydrophenyl)acetyl-CoA isomerase</fullName>
    </submittedName>
</protein>